<dbReference type="Proteomes" id="UP000425960">
    <property type="component" value="Chromosome"/>
</dbReference>
<dbReference type="InterPro" id="IPR036365">
    <property type="entry name" value="PGBD-like_sf"/>
</dbReference>
<dbReference type="AlphaFoldDB" id="A0A5K7ZFF4"/>
<dbReference type="InterPro" id="IPR002477">
    <property type="entry name" value="Peptidoglycan-bd-like"/>
</dbReference>
<evidence type="ECO:0000313" key="2">
    <source>
        <dbReference type="EMBL" id="BBO79661.1"/>
    </source>
</evidence>
<feature type="domain" description="Peptidoglycan binding-like" evidence="1">
    <location>
        <begin position="188"/>
        <end position="220"/>
    </location>
</feature>
<protein>
    <recommendedName>
        <fullName evidence="1">Peptidoglycan binding-like domain-containing protein</fullName>
    </recommendedName>
</protein>
<proteinExistence type="predicted"/>
<dbReference type="KEGG" id="dov:DSCO28_02270"/>
<gene>
    <name evidence="2" type="ORF">DSCO28_02270</name>
</gene>
<name>A0A5K7ZFF4_9BACT</name>
<dbReference type="Gene3D" id="1.10.101.10">
    <property type="entry name" value="PGBD-like superfamily/PGBD"/>
    <property type="match status" value="1"/>
</dbReference>
<evidence type="ECO:0000313" key="3">
    <source>
        <dbReference type="Proteomes" id="UP000425960"/>
    </source>
</evidence>
<sequence length="254" mass="28601">MRLAVRETVKQGKAPGKGLRHKVNDGEWIGEISASYGFADWQLVWEHPENYALRKLRKEDPFTLAKGDKIFIPALAAVEVAAATEQTHRFRRKRAKTRLRICIYDLENQPAKNAKFNMAVYMEGSPFPTLEKDDLTTDNKGMVDQLIPAGAGRVKLTFPDLKYEINANLSCLEPLNIEDDKKKLTHGVQQRLSAIGFDPGPVDGKDGPLTQAAVRLFQKFCKDNCMGSFGLQNQRRRCRQATGQGRRRFGQPGK</sequence>
<dbReference type="InterPro" id="IPR036366">
    <property type="entry name" value="PGBDSf"/>
</dbReference>
<evidence type="ECO:0000259" key="1">
    <source>
        <dbReference type="Pfam" id="PF01471"/>
    </source>
</evidence>
<accession>A0A5K7ZFF4</accession>
<dbReference type="EMBL" id="AP021876">
    <property type="protein sequence ID" value="BBO79661.1"/>
    <property type="molecule type" value="Genomic_DNA"/>
</dbReference>
<dbReference type="Pfam" id="PF01471">
    <property type="entry name" value="PG_binding_1"/>
    <property type="match status" value="1"/>
</dbReference>
<reference evidence="2 3" key="1">
    <citation type="submission" date="2019-11" db="EMBL/GenBank/DDBJ databases">
        <title>Comparative genomics of hydrocarbon-degrading Desulfosarcina strains.</title>
        <authorList>
            <person name="Watanabe M."/>
            <person name="Kojima H."/>
            <person name="Fukui M."/>
        </authorList>
    </citation>
    <scope>NUCLEOTIDE SEQUENCE [LARGE SCALE GENOMIC DNA]</scope>
    <source>
        <strain evidence="2 3">28bB2T</strain>
    </source>
</reference>
<organism evidence="2 3">
    <name type="scientific">Desulfosarcina ovata subsp. sediminis</name>
    <dbReference type="NCBI Taxonomy" id="885957"/>
    <lineage>
        <taxon>Bacteria</taxon>
        <taxon>Pseudomonadati</taxon>
        <taxon>Thermodesulfobacteriota</taxon>
        <taxon>Desulfobacteria</taxon>
        <taxon>Desulfobacterales</taxon>
        <taxon>Desulfosarcinaceae</taxon>
        <taxon>Desulfosarcina</taxon>
    </lineage>
</organism>
<dbReference type="SUPFAM" id="SSF47090">
    <property type="entry name" value="PGBD-like"/>
    <property type="match status" value="1"/>
</dbReference>